<comment type="similarity">
    <text evidence="1">Belongs to the ABC transporter superfamily.</text>
</comment>
<keyword evidence="3" id="KW-0547">Nucleotide-binding</keyword>
<feature type="domain" description="ABC transporter" evidence="6">
    <location>
        <begin position="9"/>
        <end position="240"/>
    </location>
</feature>
<feature type="region of interest" description="Disordered" evidence="5">
    <location>
        <begin position="305"/>
        <end position="332"/>
    </location>
</feature>
<dbReference type="SUPFAM" id="SSF52540">
    <property type="entry name" value="P-loop containing nucleoside triphosphate hydrolases"/>
    <property type="match status" value="1"/>
</dbReference>
<dbReference type="InterPro" id="IPR027417">
    <property type="entry name" value="P-loop_NTPase"/>
</dbReference>
<dbReference type="RefSeq" id="WP_223203755.1">
    <property type="nucleotide sequence ID" value="NZ_BAABBJ010000006.1"/>
</dbReference>
<dbReference type="Gene3D" id="3.40.50.300">
    <property type="entry name" value="P-loop containing nucleotide triphosphate hydrolases"/>
    <property type="match status" value="1"/>
</dbReference>
<evidence type="ECO:0000259" key="6">
    <source>
        <dbReference type="PROSITE" id="PS50893"/>
    </source>
</evidence>
<dbReference type="InterPro" id="IPR003439">
    <property type="entry name" value="ABC_transporter-like_ATP-bd"/>
</dbReference>
<organism evidence="7 8">
    <name type="scientific">Cellulomonas soli</name>
    <dbReference type="NCBI Taxonomy" id="931535"/>
    <lineage>
        <taxon>Bacteria</taxon>
        <taxon>Bacillati</taxon>
        <taxon>Actinomycetota</taxon>
        <taxon>Actinomycetes</taxon>
        <taxon>Micrococcales</taxon>
        <taxon>Cellulomonadaceae</taxon>
        <taxon>Cellulomonas</taxon>
    </lineage>
</organism>
<dbReference type="Pfam" id="PF00005">
    <property type="entry name" value="ABC_tran"/>
    <property type="match status" value="1"/>
</dbReference>
<keyword evidence="4 7" id="KW-0067">ATP-binding</keyword>
<dbReference type="PANTHER" id="PTHR43335">
    <property type="entry name" value="ABC TRANSPORTER, ATP-BINDING PROTEIN"/>
    <property type="match status" value="1"/>
</dbReference>
<evidence type="ECO:0000256" key="1">
    <source>
        <dbReference type="ARBA" id="ARBA00005417"/>
    </source>
</evidence>
<dbReference type="PANTHER" id="PTHR43335:SF4">
    <property type="entry name" value="ABC TRANSPORTER, ATP-BINDING PROTEIN"/>
    <property type="match status" value="1"/>
</dbReference>
<dbReference type="GO" id="GO:0005524">
    <property type="term" value="F:ATP binding"/>
    <property type="evidence" value="ECO:0007669"/>
    <property type="project" value="UniProtKB-KW"/>
</dbReference>
<dbReference type="EMBL" id="BKAL01000020">
    <property type="protein sequence ID" value="GEP70990.1"/>
    <property type="molecule type" value="Genomic_DNA"/>
</dbReference>
<proteinExistence type="inferred from homology"/>
<evidence type="ECO:0000313" key="8">
    <source>
        <dbReference type="Proteomes" id="UP000321798"/>
    </source>
</evidence>
<protein>
    <submittedName>
        <fullName evidence="7">ABC transporter ATP-binding protein</fullName>
    </submittedName>
</protein>
<dbReference type="InterPro" id="IPR017871">
    <property type="entry name" value="ABC_transporter-like_CS"/>
</dbReference>
<dbReference type="PROSITE" id="PS50893">
    <property type="entry name" value="ABC_TRANSPORTER_2"/>
    <property type="match status" value="1"/>
</dbReference>
<feature type="compositionally biased region" description="Low complexity" evidence="5">
    <location>
        <begin position="317"/>
        <end position="332"/>
    </location>
</feature>
<comment type="caution">
    <text evidence="7">The sequence shown here is derived from an EMBL/GenBank/DDBJ whole genome shotgun (WGS) entry which is preliminary data.</text>
</comment>
<reference evidence="7 8" key="1">
    <citation type="submission" date="2019-07" db="EMBL/GenBank/DDBJ databases">
        <title>Whole genome shotgun sequence of Cellulomonas soli NBRC 109434.</title>
        <authorList>
            <person name="Hosoyama A."/>
            <person name="Uohara A."/>
            <person name="Ohji S."/>
            <person name="Ichikawa N."/>
        </authorList>
    </citation>
    <scope>NUCLEOTIDE SEQUENCE [LARGE SCALE GENOMIC DNA]</scope>
    <source>
        <strain evidence="7 8">NBRC 109434</strain>
    </source>
</reference>
<accession>A0A512PIF8</accession>
<name>A0A512PIF8_9CELL</name>
<dbReference type="SMART" id="SM00382">
    <property type="entry name" value="AAA"/>
    <property type="match status" value="1"/>
</dbReference>
<keyword evidence="2" id="KW-0813">Transport</keyword>
<evidence type="ECO:0000256" key="3">
    <source>
        <dbReference type="ARBA" id="ARBA00022741"/>
    </source>
</evidence>
<dbReference type="InterPro" id="IPR003593">
    <property type="entry name" value="AAA+_ATPase"/>
</dbReference>
<dbReference type="PROSITE" id="PS00211">
    <property type="entry name" value="ABC_TRANSPORTER_1"/>
    <property type="match status" value="1"/>
</dbReference>
<sequence length="332" mass="34965">MVEPGAPAIRTRGLRKTYRSFTLRQVVAVEGLDLEVPVGGVHAFLGPNGAGKTTTIRMLLGLVRPDAGTIQVLGHDLPGGLEAAVTRVGAVVEQPKFFPTFSGRRNLALLARGAGVDERRVDEVLEHVGLSERARDRFRTYSLGMKQRLAVAATLLKDPELVIFDEPTNGLDPAGIHDVRATMRSLAEQGRTVLVSSHVLAEVEQVADTVSIVVRGRLVADGRVADLVGSRATSSVRVGVAEPGPAADALVACGWTVVRDGEHLLVDGPGDASEVARALAAARIYPRELVPVRADLEQVFLELTGGPREGHPREAGARGARPGPAVGAGVDA</sequence>
<dbReference type="Proteomes" id="UP000321798">
    <property type="component" value="Unassembled WGS sequence"/>
</dbReference>
<dbReference type="GO" id="GO:0016887">
    <property type="term" value="F:ATP hydrolysis activity"/>
    <property type="evidence" value="ECO:0007669"/>
    <property type="project" value="InterPro"/>
</dbReference>
<evidence type="ECO:0000256" key="4">
    <source>
        <dbReference type="ARBA" id="ARBA00022840"/>
    </source>
</evidence>
<evidence type="ECO:0000256" key="2">
    <source>
        <dbReference type="ARBA" id="ARBA00022448"/>
    </source>
</evidence>
<gene>
    <name evidence="7" type="ORF">CSO01_37050</name>
</gene>
<keyword evidence="8" id="KW-1185">Reference proteome</keyword>
<evidence type="ECO:0000256" key="5">
    <source>
        <dbReference type="SAM" id="MobiDB-lite"/>
    </source>
</evidence>
<evidence type="ECO:0000313" key="7">
    <source>
        <dbReference type="EMBL" id="GEP70990.1"/>
    </source>
</evidence>
<dbReference type="AlphaFoldDB" id="A0A512PIF8"/>